<dbReference type="RefSeq" id="XP_062879888.1">
    <property type="nucleotide sequence ID" value="XM_063023818.1"/>
</dbReference>
<accession>A0AAX4HHN8</accession>
<dbReference type="KEGG" id="asau:88175961"/>
<organism evidence="1 2">
    <name type="scientific">Australozyma saopauloensis</name>
    <dbReference type="NCBI Taxonomy" id="291208"/>
    <lineage>
        <taxon>Eukaryota</taxon>
        <taxon>Fungi</taxon>
        <taxon>Dikarya</taxon>
        <taxon>Ascomycota</taxon>
        <taxon>Saccharomycotina</taxon>
        <taxon>Pichiomycetes</taxon>
        <taxon>Metschnikowiaceae</taxon>
        <taxon>Australozyma</taxon>
    </lineage>
</organism>
<sequence>MELPVHLYNLAHYKPLDPILRQHAVKADTYAYENSVNFPLYFSHCSGCGTMRICGLTCFYSIQYSKTPKKDRRTAKVGKKAPRKRTLHVRCVCGHVQKSPLLNKKEVKAVAPSDSFRETKRKKKKSELSALLEKKRENEKIAKPTLDLMAFMQ</sequence>
<gene>
    <name evidence="1" type="ORF">PUMCH_004901</name>
</gene>
<dbReference type="EMBL" id="CP138899">
    <property type="protein sequence ID" value="WPK27510.1"/>
    <property type="molecule type" value="Genomic_DNA"/>
</dbReference>
<keyword evidence="2" id="KW-1185">Reference proteome</keyword>
<dbReference type="GeneID" id="88175961"/>
<dbReference type="Proteomes" id="UP001338582">
    <property type="component" value="Chromosome 6"/>
</dbReference>
<evidence type="ECO:0000313" key="2">
    <source>
        <dbReference type="Proteomes" id="UP001338582"/>
    </source>
</evidence>
<name>A0AAX4HHN8_9ASCO</name>
<protein>
    <submittedName>
        <fullName evidence="1">Uncharacterized protein</fullName>
    </submittedName>
</protein>
<dbReference type="AlphaFoldDB" id="A0AAX4HHN8"/>
<evidence type="ECO:0000313" key="1">
    <source>
        <dbReference type="EMBL" id="WPK27510.1"/>
    </source>
</evidence>
<reference evidence="1 2" key="1">
    <citation type="submission" date="2023-10" db="EMBL/GenBank/DDBJ databases">
        <title>Draft Genome Sequence of Candida saopaulonensis from a very Premature Infant with Sepsis.</title>
        <authorList>
            <person name="Ning Y."/>
            <person name="Dai R."/>
            <person name="Xiao M."/>
            <person name="Xu Y."/>
            <person name="Yan Q."/>
            <person name="Zhang L."/>
        </authorList>
    </citation>
    <scope>NUCLEOTIDE SEQUENCE [LARGE SCALE GENOMIC DNA]</scope>
    <source>
        <strain evidence="1 2">19XY460</strain>
    </source>
</reference>
<proteinExistence type="predicted"/>